<protein>
    <recommendedName>
        <fullName evidence="2">CSC1/OSCA1-like cytosolic domain-containing protein</fullName>
    </recommendedName>
</protein>
<feature type="transmembrane region" description="Helical" evidence="1">
    <location>
        <begin position="401"/>
        <end position="423"/>
    </location>
</feature>
<sequence length="480" mass="53980">MSTSSEKIKRAKISAITYRLIKLGGNNIEDLPNRMIPLTESIEKTGAGQGTSCYFAMMKSMAIIFSIASLVSLSLCVLFSLFAAYNGDLTDGFILVSLGNMIAGYWNNNMKVTLFNWLLFPELVFAIIIYVGMKIMHNFVKKSAEKADNTSLSCGDYGLMVEGVPKEEKSSRLIFQHFDKLAPVHSVLLCYDCRQHGAIQKKIDTNVENYHKAIRAENFTLINLIYFSLFNLSANERVLDFKECDDQHVDGCLDSLMRKIGMKNDIYTYRDNIIKLIDQRAKLDNPVNEEEATGIAFVIFNKSVDAHMIAERYNNESNISIAGSIKIQPYDLKLDGQYPLRVTPSIEPNDIQFQNLGYSYLQRFVRKHIIADGIALILVAAGVIIPYFLNQFKTKTNDIWLTLLLSLLVTVISSSISFSVTLFTPFTKPSTKTEAVSSSILRIWVADFAMGALATYIYSMIDNQKVEFIEGVTESTTGYF</sequence>
<dbReference type="PANTHER" id="PTHR13018">
    <property type="entry name" value="PROBABLE MEMBRANE PROTEIN DUF221-RELATED"/>
    <property type="match status" value="1"/>
</dbReference>
<dbReference type="GO" id="GO:0005886">
    <property type="term" value="C:plasma membrane"/>
    <property type="evidence" value="ECO:0007669"/>
    <property type="project" value="TreeGrafter"/>
</dbReference>
<evidence type="ECO:0000313" key="4">
    <source>
        <dbReference type="Proteomes" id="UP000324800"/>
    </source>
</evidence>
<feature type="domain" description="CSC1/OSCA1-like cytosolic" evidence="2">
    <location>
        <begin position="157"/>
        <end position="355"/>
    </location>
</feature>
<dbReference type="Pfam" id="PF14703">
    <property type="entry name" value="PHM7_cyt"/>
    <property type="match status" value="1"/>
</dbReference>
<dbReference type="InterPro" id="IPR027815">
    <property type="entry name" value="CSC1/OSCA1-like_cyt"/>
</dbReference>
<comment type="caution">
    <text evidence="3">The sequence shown here is derived from an EMBL/GenBank/DDBJ whole genome shotgun (WGS) entry which is preliminary data.</text>
</comment>
<dbReference type="OrthoDB" id="297739at2759"/>
<keyword evidence="1" id="KW-0472">Membrane</keyword>
<keyword evidence="1" id="KW-1133">Transmembrane helix</keyword>
<dbReference type="EMBL" id="SNRW01005452">
    <property type="protein sequence ID" value="KAA6385042.1"/>
    <property type="molecule type" value="Genomic_DNA"/>
</dbReference>
<dbReference type="PANTHER" id="PTHR13018:SF5">
    <property type="entry name" value="RE44586P"/>
    <property type="match status" value="1"/>
</dbReference>
<evidence type="ECO:0000256" key="1">
    <source>
        <dbReference type="SAM" id="Phobius"/>
    </source>
</evidence>
<proteinExistence type="predicted"/>
<reference evidence="3 4" key="1">
    <citation type="submission" date="2019-03" db="EMBL/GenBank/DDBJ databases">
        <title>Single cell metagenomics reveals metabolic interactions within the superorganism composed of flagellate Streblomastix strix and complex community of Bacteroidetes bacteria on its surface.</title>
        <authorList>
            <person name="Treitli S.C."/>
            <person name="Kolisko M."/>
            <person name="Husnik F."/>
            <person name="Keeling P."/>
            <person name="Hampl V."/>
        </authorList>
    </citation>
    <scope>NUCLEOTIDE SEQUENCE [LARGE SCALE GENOMIC DNA]</scope>
    <source>
        <strain evidence="3">ST1C</strain>
    </source>
</reference>
<feature type="transmembrane region" description="Helical" evidence="1">
    <location>
        <begin position="369"/>
        <end position="389"/>
    </location>
</feature>
<dbReference type="AlphaFoldDB" id="A0A5J4VR52"/>
<evidence type="ECO:0000313" key="3">
    <source>
        <dbReference type="EMBL" id="KAA6385042.1"/>
    </source>
</evidence>
<evidence type="ECO:0000259" key="2">
    <source>
        <dbReference type="Pfam" id="PF14703"/>
    </source>
</evidence>
<feature type="transmembrane region" description="Helical" evidence="1">
    <location>
        <begin position="114"/>
        <end position="133"/>
    </location>
</feature>
<name>A0A5J4VR52_9EUKA</name>
<dbReference type="Proteomes" id="UP000324800">
    <property type="component" value="Unassembled WGS sequence"/>
</dbReference>
<dbReference type="GO" id="GO:0005227">
    <property type="term" value="F:calcium-activated cation channel activity"/>
    <property type="evidence" value="ECO:0007669"/>
    <property type="project" value="InterPro"/>
</dbReference>
<feature type="transmembrane region" description="Helical" evidence="1">
    <location>
        <begin position="443"/>
        <end position="461"/>
    </location>
</feature>
<organism evidence="3 4">
    <name type="scientific">Streblomastix strix</name>
    <dbReference type="NCBI Taxonomy" id="222440"/>
    <lineage>
        <taxon>Eukaryota</taxon>
        <taxon>Metamonada</taxon>
        <taxon>Preaxostyla</taxon>
        <taxon>Oxymonadida</taxon>
        <taxon>Streblomastigidae</taxon>
        <taxon>Streblomastix</taxon>
    </lineage>
</organism>
<feature type="transmembrane region" description="Helical" evidence="1">
    <location>
        <begin position="62"/>
        <end position="85"/>
    </location>
</feature>
<gene>
    <name evidence="3" type="ORF">EZS28_019432</name>
</gene>
<dbReference type="InterPro" id="IPR045122">
    <property type="entry name" value="Csc1-like"/>
</dbReference>
<keyword evidence="1" id="KW-0812">Transmembrane</keyword>
<accession>A0A5J4VR52</accession>
<feature type="non-terminal residue" evidence="3">
    <location>
        <position position="480"/>
    </location>
</feature>